<keyword evidence="2" id="KW-1185">Reference proteome</keyword>
<protein>
    <submittedName>
        <fullName evidence="1">Uncharacterized protein</fullName>
    </submittedName>
</protein>
<proteinExistence type="predicted"/>
<evidence type="ECO:0000313" key="1">
    <source>
        <dbReference type="EMBL" id="KAH7578108.1"/>
    </source>
</evidence>
<organism evidence="1 2">
    <name type="scientific">Xanthoceras sorbifolium</name>
    <dbReference type="NCBI Taxonomy" id="99658"/>
    <lineage>
        <taxon>Eukaryota</taxon>
        <taxon>Viridiplantae</taxon>
        <taxon>Streptophyta</taxon>
        <taxon>Embryophyta</taxon>
        <taxon>Tracheophyta</taxon>
        <taxon>Spermatophyta</taxon>
        <taxon>Magnoliopsida</taxon>
        <taxon>eudicotyledons</taxon>
        <taxon>Gunneridae</taxon>
        <taxon>Pentapetalae</taxon>
        <taxon>rosids</taxon>
        <taxon>malvids</taxon>
        <taxon>Sapindales</taxon>
        <taxon>Sapindaceae</taxon>
        <taxon>Xanthoceroideae</taxon>
        <taxon>Xanthoceras</taxon>
    </lineage>
</organism>
<evidence type="ECO:0000313" key="2">
    <source>
        <dbReference type="Proteomes" id="UP000827721"/>
    </source>
</evidence>
<name>A0ABQ8INY7_9ROSI</name>
<dbReference type="EMBL" id="JAFEMO010000001">
    <property type="protein sequence ID" value="KAH7578108.1"/>
    <property type="molecule type" value="Genomic_DNA"/>
</dbReference>
<sequence length="124" mass="13709">MGNLLGRKQVVHPLLNHDDHDELARLDHPSDSLWVKVRLTASQLQELTAKADSSQDNSDLGRLILQECLEGRLAARVVPASTIDVEGNRCATCFLHVDAKTISTFSRAFSFSLLIIPRLGFLVC</sequence>
<dbReference type="Proteomes" id="UP000827721">
    <property type="component" value="Unassembled WGS sequence"/>
</dbReference>
<gene>
    <name evidence="1" type="ORF">JRO89_XS01G0341700</name>
</gene>
<comment type="caution">
    <text evidence="1">The sequence shown here is derived from an EMBL/GenBank/DDBJ whole genome shotgun (WGS) entry which is preliminary data.</text>
</comment>
<reference evidence="1 2" key="1">
    <citation type="submission" date="2021-02" db="EMBL/GenBank/DDBJ databases">
        <title>Plant Genome Project.</title>
        <authorList>
            <person name="Zhang R.-G."/>
        </authorList>
    </citation>
    <scope>NUCLEOTIDE SEQUENCE [LARGE SCALE GENOMIC DNA]</scope>
    <source>
        <tissue evidence="1">Leaves</tissue>
    </source>
</reference>
<accession>A0ABQ8INY7</accession>